<dbReference type="AlphaFoldDB" id="A0A0N4XY30"/>
<evidence type="ECO:0000313" key="4">
    <source>
        <dbReference type="Proteomes" id="UP000271162"/>
    </source>
</evidence>
<feature type="compositionally biased region" description="Acidic residues" evidence="1">
    <location>
        <begin position="22"/>
        <end position="49"/>
    </location>
</feature>
<dbReference type="Pfam" id="PF13843">
    <property type="entry name" value="DDE_Tnp_1_7"/>
    <property type="match status" value="1"/>
</dbReference>
<accession>A0A0N4XY30</accession>
<dbReference type="OMA" id="HENSTCW"/>
<reference evidence="3 4" key="2">
    <citation type="submission" date="2018-11" db="EMBL/GenBank/DDBJ databases">
        <authorList>
            <consortium name="Pathogen Informatics"/>
        </authorList>
    </citation>
    <scope>NUCLEOTIDE SEQUENCE [LARGE SCALE GENOMIC DNA]</scope>
</reference>
<gene>
    <name evidence="3" type="ORF">NBR_LOCUS7959</name>
</gene>
<feature type="region of interest" description="Disordered" evidence="1">
    <location>
        <begin position="20"/>
        <end position="61"/>
    </location>
</feature>
<keyword evidence="4" id="KW-1185">Reference proteome</keyword>
<feature type="domain" description="PiggyBac transposable element-derived protein" evidence="2">
    <location>
        <begin position="89"/>
        <end position="425"/>
    </location>
</feature>
<protein>
    <submittedName>
        <fullName evidence="5">PiggyBac transposable element-derived protein 4 (inferred by orthology to a human protein)</fullName>
    </submittedName>
</protein>
<evidence type="ECO:0000313" key="3">
    <source>
        <dbReference type="EMBL" id="VDL71548.1"/>
    </source>
</evidence>
<organism evidence="5">
    <name type="scientific">Nippostrongylus brasiliensis</name>
    <name type="common">Rat hookworm</name>
    <dbReference type="NCBI Taxonomy" id="27835"/>
    <lineage>
        <taxon>Eukaryota</taxon>
        <taxon>Metazoa</taxon>
        <taxon>Ecdysozoa</taxon>
        <taxon>Nematoda</taxon>
        <taxon>Chromadorea</taxon>
        <taxon>Rhabditida</taxon>
        <taxon>Rhabditina</taxon>
        <taxon>Rhabditomorpha</taxon>
        <taxon>Strongyloidea</taxon>
        <taxon>Heligmosomidae</taxon>
        <taxon>Nippostrongylus</taxon>
    </lineage>
</organism>
<dbReference type="WBParaSite" id="NBR_0000795801-mRNA-1">
    <property type="protein sequence ID" value="NBR_0000795801-mRNA-1"/>
    <property type="gene ID" value="NBR_0000795801"/>
</dbReference>
<dbReference type="EMBL" id="UYSL01019948">
    <property type="protein sequence ID" value="VDL71548.1"/>
    <property type="molecule type" value="Genomic_DNA"/>
</dbReference>
<dbReference type="PANTHER" id="PTHR46599:SF3">
    <property type="entry name" value="PIGGYBAC TRANSPOSABLE ELEMENT-DERIVED PROTEIN 4"/>
    <property type="match status" value="1"/>
</dbReference>
<sequence length="523" mass="59987">MAVNRSENLESLFEQFLIASDQEGDVDEQDDDVASPVETDDSSEDDDDKENSNIGGSDSWSDNIVARDPWKFVDDCGVDSELLADCEKPIDFYELFFNSDILNLLVVETNRYGQEKDESWSTNTDEMKRFFGLCLQMGIVKLPSLRDYWSSRAVFGGHPIGAQVMTRTRFESLLANLHLADNASFDGSDRLYKITPLLTLFNVACEKVYRPGKDVCIDESLVPFRGRIVFRQYLPNKRHRYGIKLFKLCTKGGYTYKTIVYAGKDTSRKGSLPETVVLKLMDGLLDSGRRVFADNWYTSIPLAEQLIQRRTHLVGTIRKNRRGLPRRVMEKKLTRGHVVAQQNTLGVVVLKWRDKRDILMLSTTHDDSMCEEGKPKIVHDYNQAKLYVDTSDQMASYSPYVRKTSKWYIRLLFHLLTQTAVVNAWRLYNDLIKKIKLTDFKMEIIESLLNADRFTPSSRPTLEELAGPKAVSRKRCTGCYKGISKKEGSRLADKLARKVNTRCSQCHKHFCIECFNAHKKCHI</sequence>
<reference evidence="5" key="1">
    <citation type="submission" date="2017-02" db="UniProtKB">
        <authorList>
            <consortium name="WormBaseParasite"/>
        </authorList>
    </citation>
    <scope>IDENTIFICATION</scope>
</reference>
<dbReference type="PANTHER" id="PTHR46599">
    <property type="entry name" value="PIGGYBAC TRANSPOSABLE ELEMENT-DERIVED PROTEIN 4"/>
    <property type="match status" value="1"/>
</dbReference>
<evidence type="ECO:0000256" key="1">
    <source>
        <dbReference type="SAM" id="MobiDB-lite"/>
    </source>
</evidence>
<evidence type="ECO:0000259" key="2">
    <source>
        <dbReference type="Pfam" id="PF13843"/>
    </source>
</evidence>
<dbReference type="InterPro" id="IPR029526">
    <property type="entry name" value="PGBD"/>
</dbReference>
<dbReference type="Proteomes" id="UP000271162">
    <property type="component" value="Unassembled WGS sequence"/>
</dbReference>
<evidence type="ECO:0000313" key="5">
    <source>
        <dbReference type="WBParaSite" id="NBR_0000795801-mRNA-1"/>
    </source>
</evidence>
<name>A0A0N4XY30_NIPBR</name>
<proteinExistence type="predicted"/>